<comment type="caution">
    <text evidence="3">The sequence shown here is derived from an EMBL/GenBank/DDBJ whole genome shotgun (WGS) entry which is preliminary data.</text>
</comment>
<dbReference type="Proteomes" id="UP001175228">
    <property type="component" value="Unassembled WGS sequence"/>
</dbReference>
<evidence type="ECO:0000313" key="3">
    <source>
        <dbReference type="EMBL" id="KAK0492695.1"/>
    </source>
</evidence>
<dbReference type="InterPro" id="IPR040521">
    <property type="entry name" value="KDZ"/>
</dbReference>
<feature type="domain" description="CxC2-like cysteine cluster KDZ transposase-associated" evidence="2">
    <location>
        <begin position="360"/>
        <end position="440"/>
    </location>
</feature>
<dbReference type="EMBL" id="JAUEPU010000028">
    <property type="protein sequence ID" value="KAK0492695.1"/>
    <property type="molecule type" value="Genomic_DNA"/>
</dbReference>
<feature type="region of interest" description="Disordered" evidence="1">
    <location>
        <begin position="1"/>
        <end position="75"/>
    </location>
</feature>
<evidence type="ECO:0000256" key="1">
    <source>
        <dbReference type="SAM" id="MobiDB-lite"/>
    </source>
</evidence>
<gene>
    <name evidence="3" type="ORF">EDD18DRAFT_1357532</name>
</gene>
<keyword evidence="4" id="KW-1185">Reference proteome</keyword>
<feature type="compositionally biased region" description="Polar residues" evidence="1">
    <location>
        <begin position="66"/>
        <end position="75"/>
    </location>
</feature>
<evidence type="ECO:0000313" key="4">
    <source>
        <dbReference type="Proteomes" id="UP001175228"/>
    </source>
</evidence>
<dbReference type="Pfam" id="PF18758">
    <property type="entry name" value="KDZ"/>
    <property type="match status" value="1"/>
</dbReference>
<dbReference type="Pfam" id="PF18803">
    <property type="entry name" value="CxC2"/>
    <property type="match status" value="1"/>
</dbReference>
<reference evidence="3" key="1">
    <citation type="submission" date="2023-06" db="EMBL/GenBank/DDBJ databases">
        <authorList>
            <consortium name="Lawrence Berkeley National Laboratory"/>
            <person name="Ahrendt S."/>
            <person name="Sahu N."/>
            <person name="Indic B."/>
            <person name="Wong-Bajracharya J."/>
            <person name="Merenyi Z."/>
            <person name="Ke H.-M."/>
            <person name="Monk M."/>
            <person name="Kocsube S."/>
            <person name="Drula E."/>
            <person name="Lipzen A."/>
            <person name="Balint B."/>
            <person name="Henrissat B."/>
            <person name="Andreopoulos B."/>
            <person name="Martin F.M."/>
            <person name="Harder C.B."/>
            <person name="Rigling D."/>
            <person name="Ford K.L."/>
            <person name="Foster G.D."/>
            <person name="Pangilinan J."/>
            <person name="Papanicolaou A."/>
            <person name="Barry K."/>
            <person name="LaButti K."/>
            <person name="Viragh M."/>
            <person name="Koriabine M."/>
            <person name="Yan M."/>
            <person name="Riley R."/>
            <person name="Champramary S."/>
            <person name="Plett K.L."/>
            <person name="Tsai I.J."/>
            <person name="Slot J."/>
            <person name="Sipos G."/>
            <person name="Plett J."/>
            <person name="Nagy L.G."/>
            <person name="Grigoriev I.V."/>
        </authorList>
    </citation>
    <scope>NUCLEOTIDE SEQUENCE</scope>
    <source>
        <strain evidence="3">HWK02</strain>
    </source>
</reference>
<dbReference type="AlphaFoldDB" id="A0AA39PZ44"/>
<evidence type="ECO:0000259" key="2">
    <source>
        <dbReference type="Pfam" id="PF18803"/>
    </source>
</evidence>
<protein>
    <recommendedName>
        <fullName evidence="2">CxC2-like cysteine cluster KDZ transposase-associated domain-containing protein</fullName>
    </recommendedName>
</protein>
<organism evidence="3 4">
    <name type="scientific">Armillaria luteobubalina</name>
    <dbReference type="NCBI Taxonomy" id="153913"/>
    <lineage>
        <taxon>Eukaryota</taxon>
        <taxon>Fungi</taxon>
        <taxon>Dikarya</taxon>
        <taxon>Basidiomycota</taxon>
        <taxon>Agaricomycotina</taxon>
        <taxon>Agaricomycetes</taxon>
        <taxon>Agaricomycetidae</taxon>
        <taxon>Agaricales</taxon>
        <taxon>Marasmiineae</taxon>
        <taxon>Physalacriaceae</taxon>
        <taxon>Armillaria</taxon>
    </lineage>
</organism>
<feature type="compositionally biased region" description="Polar residues" evidence="1">
    <location>
        <begin position="1"/>
        <end position="32"/>
    </location>
</feature>
<accession>A0AA39PZ44</accession>
<proteinExistence type="predicted"/>
<dbReference type="InterPro" id="IPR041457">
    <property type="entry name" value="CxC2_KDZ-assoc"/>
</dbReference>
<sequence length="811" mass="90865">MTTIPSSDDNSWYMPIQSSPCPMPSRSKQPSKMSCDGGSTLVGRTSASSRTPRPSSDSHKFLPSRESASTSRTSVDPQVLQPFPYLLPLNEPEWPSQKGAHHDASVSSSAFVEVVCWLEDGTPPVHAILPQSLSSEVILQQDCVILGQAGIEKVGTFSRYEPELHDWVPCPWAEPIQTSAHRVIALQQDGVFKLAGWSKYMVKRLLSIDQLSQRKPSSTVGFTAVYDAIDVSLTTANPTIDISSTTAAIVPEDETNNAATMENSTQAGSSKVPPPQGASEKMKPFLPLFPYIQSSYIAANYDPCATAPCMCESEALAEYWCTSCYLRPPCCAPCMLKSHQHLPFHRIEKWNGRYFEKVTLRSLGYVFYLGHDGHLCPNQLSTALRRMIVVDINGYHDVDFMYCFCCDKEIDEAKQLLRHLLFPATVVHPETVFTTEVWISLTSLQKLTNAGCPYEVLDSYRTFMQASHIHHHIQAVQCSGQAHAIDNYIQHRPKGCIAIHCPACPEPGWNVDFSVLKNALESEKHKYTLFLDCDGTFNVPCINKLDDPYEEALNAGCAYVVEEHAYQEYLSRVENDPPDKCDCAKLQALKFEHLMKFINLAVTGIVSVQCVCHVMFKPDTIVDMYVGERLYYADRSLFGVLKDQEMQHWVRLSYDLVCQYLPKLLERITSDRMPGLVDAVLAKFHELEGNIGQLHIVSHIDICKAVFSFNYTPGTGRSCGDNVESPWAKTKRAGGSLKQMNHGLHHDMLDFLLGDWNWSKVVGLAWHLRVKYIEAVGIKGKLETAFQALTVTHAPEVIKQWEAEYHEPMPT</sequence>
<name>A0AA39PZ44_9AGAR</name>
<feature type="compositionally biased region" description="Low complexity" evidence="1">
    <location>
        <begin position="44"/>
        <end position="55"/>
    </location>
</feature>